<protein>
    <submittedName>
        <fullName evidence="2">Uncharacterized protein</fullName>
    </submittedName>
</protein>
<feature type="compositionally biased region" description="Basic and acidic residues" evidence="1">
    <location>
        <begin position="1"/>
        <end position="11"/>
    </location>
</feature>
<feature type="region of interest" description="Disordered" evidence="1">
    <location>
        <begin position="648"/>
        <end position="697"/>
    </location>
</feature>
<dbReference type="eggNOG" id="ENOG502SJ5S">
    <property type="taxonomic scope" value="Eukaryota"/>
</dbReference>
<keyword evidence="3" id="KW-1185">Reference proteome</keyword>
<dbReference type="GeneID" id="25980048"/>
<organism evidence="3">
    <name type="scientific">Grosmannia clavigera (strain kw1407 / UAMH 11150)</name>
    <name type="common">Blue stain fungus</name>
    <name type="synonym">Graphiocladiella clavigera</name>
    <dbReference type="NCBI Taxonomy" id="655863"/>
    <lineage>
        <taxon>Eukaryota</taxon>
        <taxon>Fungi</taxon>
        <taxon>Dikarya</taxon>
        <taxon>Ascomycota</taxon>
        <taxon>Pezizomycotina</taxon>
        <taxon>Sordariomycetes</taxon>
        <taxon>Sordariomycetidae</taxon>
        <taxon>Ophiostomatales</taxon>
        <taxon>Ophiostomataceae</taxon>
        <taxon>Leptographium</taxon>
    </lineage>
</organism>
<feature type="region of interest" description="Disordered" evidence="1">
    <location>
        <begin position="1"/>
        <end position="44"/>
    </location>
</feature>
<evidence type="ECO:0000313" key="3">
    <source>
        <dbReference type="Proteomes" id="UP000007796"/>
    </source>
</evidence>
<dbReference type="STRING" id="655863.F0X7B8"/>
<feature type="compositionally biased region" description="Polar residues" evidence="1">
    <location>
        <begin position="14"/>
        <end position="30"/>
    </location>
</feature>
<dbReference type="OrthoDB" id="5424209at2759"/>
<dbReference type="RefSeq" id="XP_014175759.1">
    <property type="nucleotide sequence ID" value="XM_014320284.1"/>
</dbReference>
<dbReference type="Proteomes" id="UP000007796">
    <property type="component" value="Unassembled WGS sequence"/>
</dbReference>
<dbReference type="InParanoid" id="F0X7B8"/>
<reference evidence="2 3" key="1">
    <citation type="journal article" date="2011" name="Proc. Natl. Acad. Sci. U.S.A.">
        <title>Genome and transcriptome analyses of the mountain pine beetle-fungal symbiont Grosmannia clavigera, a lodgepole pine pathogen.</title>
        <authorList>
            <person name="DiGuistini S."/>
            <person name="Wang Y."/>
            <person name="Liao N.Y."/>
            <person name="Taylor G."/>
            <person name="Tanguay P."/>
            <person name="Feau N."/>
            <person name="Henrissat B."/>
            <person name="Chan S.K."/>
            <person name="Hesse-Orce U."/>
            <person name="Alamouti S.M."/>
            <person name="Tsui C.K.M."/>
            <person name="Docking R.T."/>
            <person name="Levasseur A."/>
            <person name="Haridas S."/>
            <person name="Robertson G."/>
            <person name="Birol I."/>
            <person name="Holt R.A."/>
            <person name="Marra M.A."/>
            <person name="Hamelin R.C."/>
            <person name="Hirst M."/>
            <person name="Jones S.J.M."/>
            <person name="Bohlmann J."/>
            <person name="Breuil C."/>
        </authorList>
    </citation>
    <scope>NUCLEOTIDE SEQUENCE [LARGE SCALE GENOMIC DNA]</scope>
    <source>
        <strain evidence="3">kw1407 / UAMH 11150</strain>
    </source>
</reference>
<sequence>MASRKETRSDETESSGTTEASQSTNVTSPMARNEADNENILPLLTPPSEEEAVNYYHGILSEPRLVGRASAGIEIWETCKQVMDRLPPEPFMYYPRKQLDSIGNHPIRKCWRAVQPLVVEAISGLPWTSIDIFRIGYQDSQPAERPVVVWVGVETASIPWYKVAEALRSCRKALDSANLNLANVDCQIRVSTVMSLAGPSLLPPYRESPTDETVCVTAQPFTTTIGQSIFPFSNPGLRGTLGIYVSPARTTKSPVWALTCRHVGIPNDTNPDNKLYHRRNSSQKALRIGLPAEKTMNESMVEIQYMKDDWTRRANNVDDAFTRQQLEVVNRLHGTIKSFEPLENREFGSLLYSPPVGRGQYTGNSGDSQPWTRDWSLVDLDVKKFPGDIPPTNMVDLRTRAMTRNEVNLLLNPHVMNKHKFTFPNNGLLKISGIISLKEMFKPVTRDAEGEKGFLVGKRGAVTGLTWGKASELESTVRKCLPSGGSFESFEWAIHGSLEDHHRAFSKKGDSGAAVFGIDGRLGGLLTTGTGEEESQKIDISYVTPIEPLLLDIEKEMGHDSGIMAEIDDKTLLHITITNLSVPVTPLNTLTCPTTDSEKEMKAMLDIVSDLLGQGHADRRLGDSSKKKLTLIDYAVAAGYRRLTNLLKDPIPTKPRRASTKEADKAKAPSKGKATDNAKVSDDAKVSDKKVHRGTRA</sequence>
<dbReference type="HOGENOM" id="CLU_024804_2_0_1"/>
<feature type="compositionally biased region" description="Basic and acidic residues" evidence="1">
    <location>
        <begin position="659"/>
        <end position="689"/>
    </location>
</feature>
<dbReference type="EMBL" id="GL629729">
    <property type="protein sequence ID" value="EFX06277.1"/>
    <property type="molecule type" value="Genomic_DNA"/>
</dbReference>
<evidence type="ECO:0000313" key="2">
    <source>
        <dbReference type="EMBL" id="EFX06277.1"/>
    </source>
</evidence>
<proteinExistence type="predicted"/>
<evidence type="ECO:0000256" key="1">
    <source>
        <dbReference type="SAM" id="MobiDB-lite"/>
    </source>
</evidence>
<accession>F0X7B8</accession>
<name>F0X7B8_GROCL</name>
<gene>
    <name evidence="2" type="ORF">CMQ_6598</name>
</gene>
<dbReference type="AlphaFoldDB" id="F0X7B8"/>